<dbReference type="InterPro" id="IPR041854">
    <property type="entry name" value="BFD-like_2Fe2S-bd_dom_sf"/>
</dbReference>
<organism evidence="2 3">
    <name type="scientific">Leptospira idonii</name>
    <dbReference type="NCBI Taxonomy" id="1193500"/>
    <lineage>
        <taxon>Bacteria</taxon>
        <taxon>Pseudomonadati</taxon>
        <taxon>Spirochaetota</taxon>
        <taxon>Spirochaetia</taxon>
        <taxon>Leptospirales</taxon>
        <taxon>Leptospiraceae</taxon>
        <taxon>Leptospira</taxon>
    </lineage>
</organism>
<evidence type="ECO:0000259" key="1">
    <source>
        <dbReference type="Pfam" id="PF04324"/>
    </source>
</evidence>
<name>A0A4R9M161_9LEPT</name>
<evidence type="ECO:0000313" key="3">
    <source>
        <dbReference type="Proteomes" id="UP000298058"/>
    </source>
</evidence>
<sequence>MVTEKELVDAIREGAHTIEELREKTRASTGCGTCAVQVYHILQRELQNLAERKAQ</sequence>
<protein>
    <submittedName>
        <fullName evidence="2">(2Fe-2S)-binding protein</fullName>
    </submittedName>
</protein>
<dbReference type="InterPro" id="IPR007419">
    <property type="entry name" value="BFD-like_2Fe2S-bd_dom"/>
</dbReference>
<accession>A0A4R9M161</accession>
<dbReference type="EMBL" id="RQHW01000042">
    <property type="protein sequence ID" value="TGN18979.1"/>
    <property type="molecule type" value="Genomic_DNA"/>
</dbReference>
<keyword evidence="3" id="KW-1185">Reference proteome</keyword>
<dbReference type="Proteomes" id="UP000298058">
    <property type="component" value="Unassembled WGS sequence"/>
</dbReference>
<dbReference type="Pfam" id="PF04324">
    <property type="entry name" value="Fer2_BFD"/>
    <property type="match status" value="1"/>
</dbReference>
<dbReference type="AlphaFoldDB" id="A0A4R9M161"/>
<comment type="caution">
    <text evidence="2">The sequence shown here is derived from an EMBL/GenBank/DDBJ whole genome shotgun (WGS) entry which is preliminary data.</text>
</comment>
<dbReference type="Gene3D" id="1.10.10.1100">
    <property type="entry name" value="BFD-like [2Fe-2S]-binding domain"/>
    <property type="match status" value="1"/>
</dbReference>
<feature type="domain" description="BFD-like [2Fe-2S]-binding" evidence="1">
    <location>
        <begin position="2"/>
        <end position="43"/>
    </location>
</feature>
<gene>
    <name evidence="2" type="ORF">EHS15_11245</name>
</gene>
<reference evidence="2" key="1">
    <citation type="journal article" date="2019" name="PLoS Negl. Trop. Dis.">
        <title>Revisiting the worldwide diversity of Leptospira species in the environment.</title>
        <authorList>
            <person name="Vincent A.T."/>
            <person name="Schiettekatte O."/>
            <person name="Bourhy P."/>
            <person name="Veyrier F.J."/>
            <person name="Picardeau M."/>
        </authorList>
    </citation>
    <scope>NUCLEOTIDE SEQUENCE [LARGE SCALE GENOMIC DNA]</scope>
    <source>
        <strain evidence="2">201300427</strain>
    </source>
</reference>
<dbReference type="OrthoDB" id="332383at2"/>
<evidence type="ECO:0000313" key="2">
    <source>
        <dbReference type="EMBL" id="TGN18979.1"/>
    </source>
</evidence>
<proteinExistence type="predicted"/>